<dbReference type="Proteomes" id="UP000801428">
    <property type="component" value="Unassembled WGS sequence"/>
</dbReference>
<accession>A0A9P4TBP5</accession>
<evidence type="ECO:0000313" key="3">
    <source>
        <dbReference type="Proteomes" id="UP000801428"/>
    </source>
</evidence>
<evidence type="ECO:0000313" key="2">
    <source>
        <dbReference type="EMBL" id="KAF3000721.1"/>
    </source>
</evidence>
<gene>
    <name evidence="2" type="ORF">E8E13_003311</name>
</gene>
<dbReference type="Pfam" id="PF06985">
    <property type="entry name" value="HET"/>
    <property type="match status" value="1"/>
</dbReference>
<dbReference type="AlphaFoldDB" id="A0A9P4TBP5"/>
<dbReference type="InterPro" id="IPR010730">
    <property type="entry name" value="HET"/>
</dbReference>
<proteinExistence type="predicted"/>
<comment type="caution">
    <text evidence="2">The sequence shown here is derived from an EMBL/GenBank/DDBJ whole genome shotgun (WGS) entry which is preliminary data.</text>
</comment>
<evidence type="ECO:0000259" key="1">
    <source>
        <dbReference type="Pfam" id="PF06985"/>
    </source>
</evidence>
<dbReference type="PANTHER" id="PTHR33112">
    <property type="entry name" value="DOMAIN PROTEIN, PUTATIVE-RELATED"/>
    <property type="match status" value="1"/>
</dbReference>
<dbReference type="PANTHER" id="PTHR33112:SF16">
    <property type="entry name" value="HETEROKARYON INCOMPATIBILITY DOMAIN-CONTAINING PROTEIN"/>
    <property type="match status" value="1"/>
</dbReference>
<sequence length="461" mass="52152">MPPYAALSYCWGQTPQQEQAKSVNANIQDRQKNIDPSQLPQTVRDAIRVARALTLSFLWVDALCIIQDDKSEMQTEITKMAGVYQNAAITIVAASAKSSVEGFLGDRDLKAAYGQVSQLSYEFINGDHQAQGSVMLSERSLRDEYEEPIDTRAWTMQEDILSVRLLRFGLTQTTWRCPSVYKTIDGGSSPSLHFEGFNFTKSGAFQDKDHKLTESEYRSSNGNAYVDNEVWKVWQGSIEDYTTRAISNPEDRLTACAAFAEKFASTRSLCSTDYLSGLWKDDIYAQLLWYQEEESDVARSSGSRRSPAPTWSWASINGPVHFHNRYLLTDENDVVQASARLDDDRMLYRRQGCGYAEVGPACLWLNGTLQRVHRDGHHVKQGMESASPLALTAFWDSPEDQFDQTLWCFEVTRTAQGNRTLGLLLARTEREEFVRVGCFETDDPSVRSWLAKDERRTVAIV</sequence>
<dbReference type="EMBL" id="SWKU01000014">
    <property type="protein sequence ID" value="KAF3000721.1"/>
    <property type="molecule type" value="Genomic_DNA"/>
</dbReference>
<dbReference type="OrthoDB" id="5125733at2759"/>
<organism evidence="2 3">
    <name type="scientific">Curvularia kusanoi</name>
    <name type="common">Cochliobolus kusanoi</name>
    <dbReference type="NCBI Taxonomy" id="90978"/>
    <lineage>
        <taxon>Eukaryota</taxon>
        <taxon>Fungi</taxon>
        <taxon>Dikarya</taxon>
        <taxon>Ascomycota</taxon>
        <taxon>Pezizomycotina</taxon>
        <taxon>Dothideomycetes</taxon>
        <taxon>Pleosporomycetidae</taxon>
        <taxon>Pleosporales</taxon>
        <taxon>Pleosporineae</taxon>
        <taxon>Pleosporaceae</taxon>
        <taxon>Curvularia</taxon>
    </lineage>
</organism>
<feature type="domain" description="Heterokaryon incompatibility" evidence="1">
    <location>
        <begin position="4"/>
        <end position="158"/>
    </location>
</feature>
<name>A0A9P4TBP5_CURKU</name>
<reference evidence="2" key="1">
    <citation type="submission" date="2019-04" db="EMBL/GenBank/DDBJ databases">
        <title>Sequencing of skin fungus with MAO and IRED activity.</title>
        <authorList>
            <person name="Marsaioli A.J."/>
            <person name="Bonatto J.M.C."/>
            <person name="Reis Junior O."/>
        </authorList>
    </citation>
    <scope>NUCLEOTIDE SEQUENCE</scope>
    <source>
        <strain evidence="2">30M1</strain>
    </source>
</reference>
<keyword evidence="3" id="KW-1185">Reference proteome</keyword>
<protein>
    <recommendedName>
        <fullName evidence="1">Heterokaryon incompatibility domain-containing protein</fullName>
    </recommendedName>
</protein>